<name>A0A5D0NWV9_9ACTN</name>
<reference evidence="1 2" key="1">
    <citation type="submission" date="2019-08" db="EMBL/GenBank/DDBJ databases">
        <title>Actinomadura sp. nov. CYP1-5 isolated from mountain soil.</title>
        <authorList>
            <person name="Songsumanus A."/>
            <person name="Kuncharoen N."/>
            <person name="Kudo T."/>
            <person name="Yuki M."/>
            <person name="Igarashi Y."/>
            <person name="Tanasupawat S."/>
        </authorList>
    </citation>
    <scope>NUCLEOTIDE SEQUENCE [LARGE SCALE GENOMIC DNA]</scope>
    <source>
        <strain evidence="1 2">JCM 14158</strain>
    </source>
</reference>
<dbReference type="InterPro" id="IPR011051">
    <property type="entry name" value="RmlC_Cupin_sf"/>
</dbReference>
<dbReference type="RefSeq" id="WP_148344128.1">
    <property type="nucleotide sequence ID" value="NZ_VSFG01000001.1"/>
</dbReference>
<keyword evidence="2" id="KW-1185">Reference proteome</keyword>
<dbReference type="Proteomes" id="UP000323380">
    <property type="component" value="Unassembled WGS sequence"/>
</dbReference>
<dbReference type="STRING" id="1220554.GCA_001552135_04793"/>
<dbReference type="AlphaFoldDB" id="A0A5D0NWV9"/>
<protein>
    <submittedName>
        <fullName evidence="1">Cupin domain-containing protein</fullName>
    </submittedName>
</protein>
<accession>A0A5D0NWV9</accession>
<evidence type="ECO:0000313" key="1">
    <source>
        <dbReference type="EMBL" id="TYB48925.1"/>
    </source>
</evidence>
<gene>
    <name evidence="1" type="ORF">FXF69_07175</name>
</gene>
<dbReference type="EMBL" id="VSFG01000001">
    <property type="protein sequence ID" value="TYB48925.1"/>
    <property type="molecule type" value="Genomic_DNA"/>
</dbReference>
<proteinExistence type="predicted"/>
<organism evidence="1 2">
    <name type="scientific">Actinomadura chibensis</name>
    <dbReference type="NCBI Taxonomy" id="392828"/>
    <lineage>
        <taxon>Bacteria</taxon>
        <taxon>Bacillati</taxon>
        <taxon>Actinomycetota</taxon>
        <taxon>Actinomycetes</taxon>
        <taxon>Streptosporangiales</taxon>
        <taxon>Thermomonosporaceae</taxon>
        <taxon>Actinomadura</taxon>
    </lineage>
</organism>
<evidence type="ECO:0000313" key="2">
    <source>
        <dbReference type="Proteomes" id="UP000323380"/>
    </source>
</evidence>
<sequence length="249" mass="27654">MTELHPDFADLKVEPGESHIEGRHELFDMVNVLAFGGAADRPTHVPAELGAMGPVRIWESTGAADFLPFWNTNLDGAQYLYIAYGSVRVEFKDTEGDQRYGHYVGRAGDLLRLPKEVAHRTYSGDGRRRITLELMPHNPFWDDLGKNPVTPDTSRRAGGFAFEIHDTEVEISWPGGGSLRTPRDSFMRGVRALCAYEMHLGHNEFDGGFVVHDLGERVRLKAGGHEETLDGRDVLAVFHGLRDALTEGG</sequence>
<comment type="caution">
    <text evidence="1">The sequence shown here is derived from an EMBL/GenBank/DDBJ whole genome shotgun (WGS) entry which is preliminary data.</text>
</comment>
<dbReference type="SUPFAM" id="SSF51182">
    <property type="entry name" value="RmlC-like cupins"/>
    <property type="match status" value="1"/>
</dbReference>